<feature type="transmembrane region" description="Helical" evidence="1">
    <location>
        <begin position="38"/>
        <end position="55"/>
    </location>
</feature>
<dbReference type="RefSeq" id="WP_207006841.1">
    <property type="nucleotide sequence ID" value="NZ_CP022295.1"/>
</dbReference>
<keyword evidence="3" id="KW-1185">Reference proteome</keyword>
<sequence length="276" mass="29432">MSEERIAEFRERARDAVGLPDLDGLVRRGVVLRRRRRGAAAAALAAAAVVGFAVLQGPIGDRRSDAPIVDHTTDVPVRAGTVLTDEETLAPGAPAYDHFWLSSGAGVRIQLETPTPGWFVHLGDPQRGLNVGPESAWTGLLWYEATGVRRDQCADEQSAATRVVPLADSLGPLLAMPYTRRVVRAPEQVTLGGRPAEHAVLVLAACGEEDHTSPLATGRASGPLPGGRPFDIWLVPLPEADTALVVFDPTGDGSAEVRRQWRQVVDSLEITVEPAG</sequence>
<name>A0ABX7PR13_9ACTN</name>
<keyword evidence="1" id="KW-0472">Membrane</keyword>
<keyword evidence="1" id="KW-0812">Transmembrane</keyword>
<protein>
    <submittedName>
        <fullName evidence="2">Uncharacterized protein</fullName>
    </submittedName>
</protein>
<keyword evidence="1" id="KW-1133">Transmembrane helix</keyword>
<evidence type="ECO:0000256" key="1">
    <source>
        <dbReference type="SAM" id="Phobius"/>
    </source>
</evidence>
<dbReference type="Proteomes" id="UP000662818">
    <property type="component" value="Chromosome"/>
</dbReference>
<dbReference type="EMBL" id="CP022295">
    <property type="protein sequence ID" value="QSR28127.1"/>
    <property type="molecule type" value="Genomic_DNA"/>
</dbReference>
<evidence type="ECO:0000313" key="3">
    <source>
        <dbReference type="Proteomes" id="UP000662818"/>
    </source>
</evidence>
<reference evidence="2 3" key="1">
    <citation type="submission" date="2017-06" db="EMBL/GenBank/DDBJ databases">
        <title>Complete Genome Sequence of the Soil Carbazole-Degrading Bacterium Nocardioides aromaticivorans IC177.</title>
        <authorList>
            <person name="Vejarano F."/>
            <person name="Suzuki-Minakuchi C."/>
            <person name="Ohtsubo Y."/>
            <person name="Tsuda M."/>
            <person name="Okada K."/>
            <person name="Nojiri H."/>
        </authorList>
    </citation>
    <scope>NUCLEOTIDE SEQUENCE [LARGE SCALE GENOMIC DNA]</scope>
    <source>
        <strain evidence="2 3">IC177</strain>
    </source>
</reference>
<accession>A0ABX7PR13</accession>
<organism evidence="2 3">
    <name type="scientific">Nocardioides aromaticivorans</name>
    <dbReference type="NCBI Taxonomy" id="200618"/>
    <lineage>
        <taxon>Bacteria</taxon>
        <taxon>Bacillati</taxon>
        <taxon>Actinomycetota</taxon>
        <taxon>Actinomycetes</taxon>
        <taxon>Propionibacteriales</taxon>
        <taxon>Nocardioidaceae</taxon>
        <taxon>Nocardioides</taxon>
    </lineage>
</organism>
<evidence type="ECO:0000313" key="2">
    <source>
        <dbReference type="EMBL" id="QSR28127.1"/>
    </source>
</evidence>
<proteinExistence type="predicted"/>
<gene>
    <name evidence="2" type="ORF">CFH99_21125</name>
</gene>